<sequence length="176" mass="19949">MSSSTIGHEEVRYLVRQLLRGFHGRSQNVDLRPTLFQLIFNIMMGLVAGKQCFKEEAVDVEIGQRGGEEDGEFEEEEGCFFAGFDRRRQTKSSSTTTEAEEKKTIIGALLSIHEAEPEYYYEDIIKGIILVSTKGLFGYKVHIILAKPNAFNFTSLTKRQKQKKGVERDSYSSTPP</sequence>
<reference evidence="1 2" key="1">
    <citation type="submission" date="2020-04" db="EMBL/GenBank/DDBJ databases">
        <title>Plant Genome Project.</title>
        <authorList>
            <person name="Zhang R.-G."/>
        </authorList>
    </citation>
    <scope>NUCLEOTIDE SEQUENCE [LARGE SCALE GENOMIC DNA]</scope>
    <source>
        <strain evidence="1">YNK0</strain>
        <tissue evidence="1">Leaf</tissue>
    </source>
</reference>
<dbReference type="Proteomes" id="UP000655225">
    <property type="component" value="Unassembled WGS sequence"/>
</dbReference>
<dbReference type="EMBL" id="JABCRI010000005">
    <property type="protein sequence ID" value="KAF8406246.1"/>
    <property type="molecule type" value="Genomic_DNA"/>
</dbReference>
<dbReference type="OrthoDB" id="1742729at2759"/>
<dbReference type="AlphaFoldDB" id="A0A835DJX7"/>
<gene>
    <name evidence="1" type="ORF">HHK36_008331</name>
</gene>
<accession>A0A835DJX7</accession>
<comment type="caution">
    <text evidence="1">The sequence shown here is derived from an EMBL/GenBank/DDBJ whole genome shotgun (WGS) entry which is preliminary data.</text>
</comment>
<organism evidence="1 2">
    <name type="scientific">Tetracentron sinense</name>
    <name type="common">Spur-leaf</name>
    <dbReference type="NCBI Taxonomy" id="13715"/>
    <lineage>
        <taxon>Eukaryota</taxon>
        <taxon>Viridiplantae</taxon>
        <taxon>Streptophyta</taxon>
        <taxon>Embryophyta</taxon>
        <taxon>Tracheophyta</taxon>
        <taxon>Spermatophyta</taxon>
        <taxon>Magnoliopsida</taxon>
        <taxon>Trochodendrales</taxon>
        <taxon>Trochodendraceae</taxon>
        <taxon>Tetracentron</taxon>
    </lineage>
</organism>
<proteinExistence type="predicted"/>
<protein>
    <submittedName>
        <fullName evidence="1">Uncharacterized protein</fullName>
    </submittedName>
</protein>
<name>A0A835DJX7_TETSI</name>
<keyword evidence="2" id="KW-1185">Reference proteome</keyword>
<evidence type="ECO:0000313" key="2">
    <source>
        <dbReference type="Proteomes" id="UP000655225"/>
    </source>
</evidence>
<evidence type="ECO:0000313" key="1">
    <source>
        <dbReference type="EMBL" id="KAF8406246.1"/>
    </source>
</evidence>